<evidence type="ECO:0000313" key="8">
    <source>
        <dbReference type="Proteomes" id="UP000007963"/>
    </source>
</evidence>
<name>Q0CDD1_ASPTN</name>
<dbReference type="Gene3D" id="3.30.465.10">
    <property type="match status" value="1"/>
</dbReference>
<evidence type="ECO:0000256" key="3">
    <source>
        <dbReference type="ARBA" id="ARBA00022827"/>
    </source>
</evidence>
<keyword evidence="3" id="KW-0274">FAD</keyword>
<dbReference type="PANTHER" id="PTHR42973">
    <property type="entry name" value="BINDING OXIDOREDUCTASE, PUTATIVE (AFU_ORTHOLOGUE AFUA_1G17690)-RELATED"/>
    <property type="match status" value="1"/>
</dbReference>
<dbReference type="OMA" id="AQQYVAF"/>
<evidence type="ECO:0000256" key="4">
    <source>
        <dbReference type="ARBA" id="ARBA00023002"/>
    </source>
</evidence>
<dbReference type="Gene3D" id="3.30.43.10">
    <property type="entry name" value="Uridine Diphospho-n-acetylenolpyruvylglucosamine Reductase, domain 2"/>
    <property type="match status" value="1"/>
</dbReference>
<dbReference type="PANTHER" id="PTHR42973:SF34">
    <property type="entry name" value="FAD BINDING DOMAIN PROTEIN (AFU_ORTHOLOGUE AFUA_3G02770)"/>
    <property type="match status" value="1"/>
</dbReference>
<accession>Q0CDD1</accession>
<dbReference type="InterPro" id="IPR036318">
    <property type="entry name" value="FAD-bd_PCMH-like_sf"/>
</dbReference>
<evidence type="ECO:0000256" key="2">
    <source>
        <dbReference type="ARBA" id="ARBA00022630"/>
    </source>
</evidence>
<dbReference type="EMBL" id="CH476605">
    <property type="protein sequence ID" value="EAU31476.1"/>
    <property type="molecule type" value="Genomic_DNA"/>
</dbReference>
<dbReference type="OrthoDB" id="2151789at2759"/>
<sequence>MRLSPALLLAISGVAVAQTAEPSDFDVTAALEEYGVDVSAIPQLAGLQQRSIGSACTAACGSLKFLYGASRVFAQNTTTYQNFTSSYWSVQQEEVEPHCVFKPAKDTDVSILVLLSRLTQCPFAAKSGGHAAFAGASSSQGGITVWLKDINAITLNSDRSIASVGPGNTWTDVYSALAPYGLAVIGGRVSEIGVGGLTTGGGISYYSNLYGWASDNVKSFEVVTAWGQIVTASETEHSDLYWALRGGGNNFGIVTKFNYYTIPSGNLFGGTRLYTQDKFPEVLNAFINVVNNASVDGNAQQYVAFVNTQGMNLASAELTYVADNTEPAIFAQYRSIPAISDSLSTKTLVEYCASVQKSNPNGLREIYWPITVHLDEDFANWAVDYFLSVVPQVANVSGINPVLIYQGITEPILNNMTKFGGNALGLDASQGPLHLMHMSTWWDDAADDETVYQFVSDYFAAVVAKAKSLGLYHEYIYMNYASQFQDVISSYGSANKARLQAIASKYDPTGVYQTLQPGYFKLDGGAPVATNPL</sequence>
<evidence type="ECO:0000256" key="5">
    <source>
        <dbReference type="SAM" id="SignalP"/>
    </source>
</evidence>
<dbReference type="Pfam" id="PF01565">
    <property type="entry name" value="FAD_binding_4"/>
    <property type="match status" value="1"/>
</dbReference>
<dbReference type="GO" id="GO:0071949">
    <property type="term" value="F:FAD binding"/>
    <property type="evidence" value="ECO:0007669"/>
    <property type="project" value="InterPro"/>
</dbReference>
<dbReference type="InterPro" id="IPR016169">
    <property type="entry name" value="FAD-bd_PCMH_sub2"/>
</dbReference>
<dbReference type="VEuPathDB" id="FungiDB:ATEG_08303"/>
<dbReference type="STRING" id="341663.Q0CDD1"/>
<feature type="chain" id="PRO_5004170187" description="FAD-binding PCMH-type domain-containing protein" evidence="5">
    <location>
        <begin position="20"/>
        <end position="533"/>
    </location>
</feature>
<evidence type="ECO:0000259" key="6">
    <source>
        <dbReference type="PROSITE" id="PS51387"/>
    </source>
</evidence>
<evidence type="ECO:0000313" key="7">
    <source>
        <dbReference type="EMBL" id="EAU31476.1"/>
    </source>
</evidence>
<dbReference type="AlphaFoldDB" id="Q0CDD1"/>
<feature type="domain" description="FAD-binding PCMH-type" evidence="6">
    <location>
        <begin position="93"/>
        <end position="264"/>
    </location>
</feature>
<keyword evidence="4" id="KW-0560">Oxidoreductase</keyword>
<dbReference type="Gene3D" id="3.40.462.20">
    <property type="match status" value="1"/>
</dbReference>
<dbReference type="InterPro" id="IPR006094">
    <property type="entry name" value="Oxid_FAD_bind_N"/>
</dbReference>
<dbReference type="GO" id="GO:0016491">
    <property type="term" value="F:oxidoreductase activity"/>
    <property type="evidence" value="ECO:0007669"/>
    <property type="project" value="UniProtKB-KW"/>
</dbReference>
<comment type="similarity">
    <text evidence="1">Belongs to the oxygen-dependent FAD-linked oxidoreductase family.</text>
</comment>
<proteinExistence type="inferred from homology"/>
<dbReference type="GeneID" id="4353124"/>
<protein>
    <recommendedName>
        <fullName evidence="6">FAD-binding PCMH-type domain-containing protein</fullName>
    </recommendedName>
</protein>
<dbReference type="SUPFAM" id="SSF56176">
    <property type="entry name" value="FAD-binding/transporter-associated domain-like"/>
    <property type="match status" value="1"/>
</dbReference>
<organism evidence="7 8">
    <name type="scientific">Aspergillus terreus (strain NIH 2624 / FGSC A1156)</name>
    <dbReference type="NCBI Taxonomy" id="341663"/>
    <lineage>
        <taxon>Eukaryota</taxon>
        <taxon>Fungi</taxon>
        <taxon>Dikarya</taxon>
        <taxon>Ascomycota</taxon>
        <taxon>Pezizomycotina</taxon>
        <taxon>Eurotiomycetes</taxon>
        <taxon>Eurotiomycetidae</taxon>
        <taxon>Eurotiales</taxon>
        <taxon>Aspergillaceae</taxon>
        <taxon>Aspergillus</taxon>
        <taxon>Aspergillus subgen. Circumdati</taxon>
    </lineage>
</organism>
<evidence type="ECO:0000256" key="1">
    <source>
        <dbReference type="ARBA" id="ARBA00005466"/>
    </source>
</evidence>
<reference evidence="8" key="1">
    <citation type="submission" date="2005-09" db="EMBL/GenBank/DDBJ databases">
        <title>Annotation of the Aspergillus terreus NIH2624 genome.</title>
        <authorList>
            <person name="Birren B.W."/>
            <person name="Lander E.S."/>
            <person name="Galagan J.E."/>
            <person name="Nusbaum C."/>
            <person name="Devon K."/>
            <person name="Henn M."/>
            <person name="Ma L.-J."/>
            <person name="Jaffe D.B."/>
            <person name="Butler J."/>
            <person name="Alvarez P."/>
            <person name="Gnerre S."/>
            <person name="Grabherr M."/>
            <person name="Kleber M."/>
            <person name="Mauceli E.W."/>
            <person name="Brockman W."/>
            <person name="Rounsley S."/>
            <person name="Young S.K."/>
            <person name="LaButti K."/>
            <person name="Pushparaj V."/>
            <person name="DeCaprio D."/>
            <person name="Crawford M."/>
            <person name="Koehrsen M."/>
            <person name="Engels R."/>
            <person name="Montgomery P."/>
            <person name="Pearson M."/>
            <person name="Howarth C."/>
            <person name="Larson L."/>
            <person name="Luoma S."/>
            <person name="White J."/>
            <person name="Alvarado L."/>
            <person name="Kodira C.D."/>
            <person name="Zeng Q."/>
            <person name="Oleary S."/>
            <person name="Yandava C."/>
            <person name="Denning D.W."/>
            <person name="Nierman W.C."/>
            <person name="Milne T."/>
            <person name="Madden K."/>
        </authorList>
    </citation>
    <scope>NUCLEOTIDE SEQUENCE [LARGE SCALE GENOMIC DNA]</scope>
    <source>
        <strain evidence="8">NIH 2624 / FGSC A1156</strain>
    </source>
</reference>
<keyword evidence="2" id="KW-0285">Flavoprotein</keyword>
<keyword evidence="5" id="KW-0732">Signal</keyword>
<dbReference type="InterPro" id="IPR016167">
    <property type="entry name" value="FAD-bd_PCMH_sub1"/>
</dbReference>
<dbReference type="RefSeq" id="XP_001216924.1">
    <property type="nucleotide sequence ID" value="XM_001216924.1"/>
</dbReference>
<dbReference type="HOGENOM" id="CLU_018354_1_2_1"/>
<dbReference type="InterPro" id="IPR016166">
    <property type="entry name" value="FAD-bd_PCMH"/>
</dbReference>
<gene>
    <name evidence="7" type="ORF">ATEG_08303</name>
</gene>
<dbReference type="InterPro" id="IPR050416">
    <property type="entry name" value="FAD-linked_Oxidoreductase"/>
</dbReference>
<feature type="signal peptide" evidence="5">
    <location>
        <begin position="1"/>
        <end position="19"/>
    </location>
</feature>
<dbReference type="Proteomes" id="UP000007963">
    <property type="component" value="Unassembled WGS sequence"/>
</dbReference>
<dbReference type="PROSITE" id="PS51387">
    <property type="entry name" value="FAD_PCMH"/>
    <property type="match status" value="1"/>
</dbReference>
<dbReference type="eggNOG" id="KOG1231">
    <property type="taxonomic scope" value="Eukaryota"/>
</dbReference>